<evidence type="ECO:0000313" key="1">
    <source>
        <dbReference type="EMBL" id="MBP2703546.1"/>
    </source>
</evidence>
<comment type="caution">
    <text evidence="1">The sequence shown here is derived from an EMBL/GenBank/DDBJ whole genome shotgun (WGS) entry which is preliminary data.</text>
</comment>
<gene>
    <name evidence="1" type="ORF">JOL79_07000</name>
</gene>
<keyword evidence="2" id="KW-1185">Reference proteome</keyword>
<accession>A0A940WDP5</accession>
<sequence length="101" mass="10353">MSRSRRRRRPQICSADFWLRALDDAITHGASAALAGLGAGALDVIPIGQARQVLLLGAGGALASLLGSLARTRRGAGVPSRGTGPSAAAVLPVERNTAREQ</sequence>
<evidence type="ECO:0000313" key="2">
    <source>
        <dbReference type="Proteomes" id="UP000674234"/>
    </source>
</evidence>
<protein>
    <submittedName>
        <fullName evidence="1">Uncharacterized protein</fullName>
    </submittedName>
</protein>
<proteinExistence type="predicted"/>
<dbReference type="EMBL" id="JAFCNB010000003">
    <property type="protein sequence ID" value="MBP2703546.1"/>
    <property type="molecule type" value="Genomic_DNA"/>
</dbReference>
<dbReference type="AlphaFoldDB" id="A0A940WDP5"/>
<dbReference type="Proteomes" id="UP000674234">
    <property type="component" value="Unassembled WGS sequence"/>
</dbReference>
<name>A0A940WDP5_9ACTN</name>
<dbReference type="RefSeq" id="WP_210154857.1">
    <property type="nucleotide sequence ID" value="NZ_JAFCNB010000003.1"/>
</dbReference>
<organism evidence="1 2">
    <name type="scientific">Microbispora oryzae</name>
    <dbReference type="NCBI Taxonomy" id="2806554"/>
    <lineage>
        <taxon>Bacteria</taxon>
        <taxon>Bacillati</taxon>
        <taxon>Actinomycetota</taxon>
        <taxon>Actinomycetes</taxon>
        <taxon>Streptosporangiales</taxon>
        <taxon>Streptosporangiaceae</taxon>
        <taxon>Microbispora</taxon>
    </lineage>
</organism>
<reference evidence="1" key="1">
    <citation type="submission" date="2021-02" db="EMBL/GenBank/DDBJ databases">
        <title>Draft genome sequence of Microbispora sp. RL4-1S isolated from rice leaves in Thailand.</title>
        <authorList>
            <person name="Muangham S."/>
            <person name="Duangmal K."/>
        </authorList>
    </citation>
    <scope>NUCLEOTIDE SEQUENCE</scope>
    <source>
        <strain evidence="1">RL4-1S</strain>
    </source>
</reference>